<protein>
    <recommendedName>
        <fullName evidence="4">F-box domain-containing protein</fullName>
    </recommendedName>
</protein>
<organism evidence="2 3">
    <name type="scientific">Zasmidium cellare ATCC 36951</name>
    <dbReference type="NCBI Taxonomy" id="1080233"/>
    <lineage>
        <taxon>Eukaryota</taxon>
        <taxon>Fungi</taxon>
        <taxon>Dikarya</taxon>
        <taxon>Ascomycota</taxon>
        <taxon>Pezizomycotina</taxon>
        <taxon>Dothideomycetes</taxon>
        <taxon>Dothideomycetidae</taxon>
        <taxon>Mycosphaerellales</taxon>
        <taxon>Mycosphaerellaceae</taxon>
        <taxon>Zasmidium</taxon>
    </lineage>
</organism>
<dbReference type="EMBL" id="ML993633">
    <property type="protein sequence ID" value="KAF2159770.1"/>
    <property type="molecule type" value="Genomic_DNA"/>
</dbReference>
<reference evidence="2" key="1">
    <citation type="journal article" date="2020" name="Stud. Mycol.">
        <title>101 Dothideomycetes genomes: a test case for predicting lifestyles and emergence of pathogens.</title>
        <authorList>
            <person name="Haridas S."/>
            <person name="Albert R."/>
            <person name="Binder M."/>
            <person name="Bloem J."/>
            <person name="Labutti K."/>
            <person name="Salamov A."/>
            <person name="Andreopoulos B."/>
            <person name="Baker S."/>
            <person name="Barry K."/>
            <person name="Bills G."/>
            <person name="Bluhm B."/>
            <person name="Cannon C."/>
            <person name="Castanera R."/>
            <person name="Culley D."/>
            <person name="Daum C."/>
            <person name="Ezra D."/>
            <person name="Gonzalez J."/>
            <person name="Henrissat B."/>
            <person name="Kuo A."/>
            <person name="Liang C."/>
            <person name="Lipzen A."/>
            <person name="Lutzoni F."/>
            <person name="Magnuson J."/>
            <person name="Mondo S."/>
            <person name="Nolan M."/>
            <person name="Ohm R."/>
            <person name="Pangilinan J."/>
            <person name="Park H.-J."/>
            <person name="Ramirez L."/>
            <person name="Alfaro M."/>
            <person name="Sun H."/>
            <person name="Tritt A."/>
            <person name="Yoshinaga Y."/>
            <person name="Zwiers L.-H."/>
            <person name="Turgeon B."/>
            <person name="Goodwin S."/>
            <person name="Spatafora J."/>
            <person name="Crous P."/>
            <person name="Grigoriev I."/>
        </authorList>
    </citation>
    <scope>NUCLEOTIDE SEQUENCE</scope>
    <source>
        <strain evidence="2">ATCC 36951</strain>
    </source>
</reference>
<feature type="compositionally biased region" description="Basic residues" evidence="1">
    <location>
        <begin position="145"/>
        <end position="155"/>
    </location>
</feature>
<dbReference type="RefSeq" id="XP_033660659.1">
    <property type="nucleotide sequence ID" value="XM_033809619.1"/>
</dbReference>
<dbReference type="Proteomes" id="UP000799537">
    <property type="component" value="Unassembled WGS sequence"/>
</dbReference>
<feature type="region of interest" description="Disordered" evidence="1">
    <location>
        <begin position="134"/>
        <end position="155"/>
    </location>
</feature>
<dbReference type="GeneID" id="54562891"/>
<sequence>MATPQQAATQVTAVAEPPKSKGQAAAKVFSTTELMETVLLNLSARQLFGTQRTCKAFKSTIEGSVKLQRAMFLMGDTSITDGPDESNFNPLLHELVFATARKSVKDVRGVKFRSHKNDHGLSPGSTTVLFEVAKKQRRPGDKARSAGRRRPKGKMKTVQYRNFKKGGLWDQKSWRKAMLMWPAPAGHFEIGLDPSNATVLKLEEPIRMQDWAPGDQQPWNLVTLSEVADRLEDMLCVELERQAEVLES</sequence>
<evidence type="ECO:0000313" key="2">
    <source>
        <dbReference type="EMBL" id="KAF2159770.1"/>
    </source>
</evidence>
<accession>A0A6A6C0T7</accession>
<evidence type="ECO:0008006" key="4">
    <source>
        <dbReference type="Google" id="ProtNLM"/>
    </source>
</evidence>
<name>A0A6A6C0T7_ZASCE</name>
<keyword evidence="3" id="KW-1185">Reference proteome</keyword>
<gene>
    <name evidence="2" type="ORF">M409DRAFT_29773</name>
</gene>
<evidence type="ECO:0000313" key="3">
    <source>
        <dbReference type="Proteomes" id="UP000799537"/>
    </source>
</evidence>
<proteinExistence type="predicted"/>
<feature type="compositionally biased region" description="Basic and acidic residues" evidence="1">
    <location>
        <begin position="134"/>
        <end position="144"/>
    </location>
</feature>
<evidence type="ECO:0000256" key="1">
    <source>
        <dbReference type="SAM" id="MobiDB-lite"/>
    </source>
</evidence>
<dbReference type="OrthoDB" id="3635859at2759"/>
<dbReference type="AlphaFoldDB" id="A0A6A6C0T7"/>